<keyword evidence="7" id="KW-1133">Transmembrane helix</keyword>
<evidence type="ECO:0000256" key="6">
    <source>
        <dbReference type="ARBA" id="ARBA00022723"/>
    </source>
</evidence>
<evidence type="ECO:0000313" key="13">
    <source>
        <dbReference type="EMBL" id="KAF6156869.1"/>
    </source>
</evidence>
<dbReference type="GO" id="GO:0044550">
    <property type="term" value="P:secondary metabolite biosynthetic process"/>
    <property type="evidence" value="ECO:0007669"/>
    <property type="project" value="UniProtKB-ARBA"/>
</dbReference>
<gene>
    <name evidence="13" type="ORF">GIB67_000409</name>
</gene>
<organism evidence="13 14">
    <name type="scientific">Kingdonia uniflora</name>
    <dbReference type="NCBI Taxonomy" id="39325"/>
    <lineage>
        <taxon>Eukaryota</taxon>
        <taxon>Viridiplantae</taxon>
        <taxon>Streptophyta</taxon>
        <taxon>Embryophyta</taxon>
        <taxon>Tracheophyta</taxon>
        <taxon>Spermatophyta</taxon>
        <taxon>Magnoliopsida</taxon>
        <taxon>Ranunculales</taxon>
        <taxon>Circaeasteraceae</taxon>
        <taxon>Kingdonia</taxon>
    </lineage>
</organism>
<evidence type="ECO:0000256" key="3">
    <source>
        <dbReference type="ARBA" id="ARBA00010617"/>
    </source>
</evidence>
<dbReference type="InterPro" id="IPR036396">
    <property type="entry name" value="Cyt_P450_sf"/>
</dbReference>
<name>A0A7J7MPK5_9MAGN</name>
<keyword evidence="14" id="KW-1185">Reference proteome</keyword>
<keyword evidence="5" id="KW-0812">Transmembrane</keyword>
<comment type="cofactor">
    <cofactor evidence="1 12">
        <name>heme</name>
        <dbReference type="ChEBI" id="CHEBI:30413"/>
    </cofactor>
</comment>
<dbReference type="InterPro" id="IPR001128">
    <property type="entry name" value="Cyt_P450"/>
</dbReference>
<sequence length="482" mass="54947">MMWSVNVFACLAALIIISLSHWVYRWRNPKCNGKLFPGSMGLPFIGETIQLILPSQSIDIPAFVKKRMAKYGKIFRTNLVGKPVIMSCDAEFNHYVLNQEGKSVELWYMDSFAKIFHRDGGSMSVGIIHKYLRSIVLSHFGNETLREKLVIKLEAMVKQNLHSWSTQSSVDVKAEATKMLFDFTMGQLFGYDPTKSSENLSKRFTNFMQGLFSIPFNIPGTSFHKCMKNQKVVLDMIRSTLKERRVSPEKRRGDFLDDIMDDMKTHSFLTEDFIVHFIFAVTMASFEANSSALVSAIKFLTENPLVVKELKEEHEAILESRENADSGITWTEYKSMTFTSNVINETLRLANVSPGMLRRATKDVEYNGYTIPAGWTIFIVPSAVNLNPDTYEDPLKFNPWRWKELKSNVTLKNYIIFGGGGRPCTGAEFTKVSMAIFLHILVTKYSWKFIKGGTIVRNPILGFRDGLHIKLSEKSVKEMPSH</sequence>
<evidence type="ECO:0008006" key="15">
    <source>
        <dbReference type="Google" id="ProtNLM"/>
    </source>
</evidence>
<dbReference type="AlphaFoldDB" id="A0A7J7MPK5"/>
<keyword evidence="9 12" id="KW-0408">Iron</keyword>
<keyword evidence="11" id="KW-0472">Membrane</keyword>
<reference evidence="13 14" key="1">
    <citation type="journal article" date="2020" name="IScience">
        <title>Genome Sequencing of the Endangered Kingdonia uniflora (Circaeasteraceae, Ranunculales) Reveals Potential Mechanisms of Evolutionary Specialization.</title>
        <authorList>
            <person name="Sun Y."/>
            <person name="Deng T."/>
            <person name="Zhang A."/>
            <person name="Moore M.J."/>
            <person name="Landis J.B."/>
            <person name="Lin N."/>
            <person name="Zhang H."/>
            <person name="Zhang X."/>
            <person name="Huang J."/>
            <person name="Zhang X."/>
            <person name="Sun H."/>
            <person name="Wang H."/>
        </authorList>
    </citation>
    <scope>NUCLEOTIDE SEQUENCE [LARGE SCALE GENOMIC DNA]</scope>
    <source>
        <strain evidence="13">TB1705</strain>
        <tissue evidence="13">Leaf</tissue>
    </source>
</reference>
<keyword evidence="4 12" id="KW-0349">Heme</keyword>
<dbReference type="GO" id="GO:0005506">
    <property type="term" value="F:iron ion binding"/>
    <property type="evidence" value="ECO:0007669"/>
    <property type="project" value="InterPro"/>
</dbReference>
<evidence type="ECO:0000256" key="7">
    <source>
        <dbReference type="ARBA" id="ARBA00022989"/>
    </source>
</evidence>
<dbReference type="SUPFAM" id="SSF48264">
    <property type="entry name" value="Cytochrome P450"/>
    <property type="match status" value="1"/>
</dbReference>
<keyword evidence="8" id="KW-0560">Oxidoreductase</keyword>
<evidence type="ECO:0000256" key="4">
    <source>
        <dbReference type="ARBA" id="ARBA00022617"/>
    </source>
</evidence>
<dbReference type="GO" id="GO:0016132">
    <property type="term" value="P:brassinosteroid biosynthetic process"/>
    <property type="evidence" value="ECO:0007669"/>
    <property type="project" value="TreeGrafter"/>
</dbReference>
<comment type="subcellular location">
    <subcellularLocation>
        <location evidence="2">Membrane</location>
    </subcellularLocation>
</comment>
<dbReference type="InterPro" id="IPR002403">
    <property type="entry name" value="Cyt_P450_E_grp-IV"/>
</dbReference>
<keyword evidence="6 12" id="KW-0479">Metal-binding</keyword>
<protein>
    <recommendedName>
        <fullName evidence="15">Cytochrome P450</fullName>
    </recommendedName>
</protein>
<keyword evidence="10" id="KW-0503">Monooxygenase</keyword>
<dbReference type="OrthoDB" id="1372046at2759"/>
<dbReference type="GO" id="GO:0020037">
    <property type="term" value="F:heme binding"/>
    <property type="evidence" value="ECO:0007669"/>
    <property type="project" value="InterPro"/>
</dbReference>
<evidence type="ECO:0000256" key="1">
    <source>
        <dbReference type="ARBA" id="ARBA00001971"/>
    </source>
</evidence>
<comment type="similarity">
    <text evidence="3">Belongs to the cytochrome P450 family.</text>
</comment>
<dbReference type="GO" id="GO:0010268">
    <property type="term" value="P:brassinosteroid homeostasis"/>
    <property type="evidence" value="ECO:0007669"/>
    <property type="project" value="TreeGrafter"/>
</dbReference>
<evidence type="ECO:0000256" key="12">
    <source>
        <dbReference type="PIRSR" id="PIRSR602403-1"/>
    </source>
</evidence>
<dbReference type="CDD" id="cd11043">
    <property type="entry name" value="CYP90-like"/>
    <property type="match status" value="1"/>
</dbReference>
<accession>A0A7J7MPK5</accession>
<dbReference type="Pfam" id="PF00067">
    <property type="entry name" value="p450"/>
    <property type="match status" value="1"/>
</dbReference>
<evidence type="ECO:0000256" key="10">
    <source>
        <dbReference type="ARBA" id="ARBA00023033"/>
    </source>
</evidence>
<dbReference type="GO" id="GO:0016705">
    <property type="term" value="F:oxidoreductase activity, acting on paired donors, with incorporation or reduction of molecular oxygen"/>
    <property type="evidence" value="ECO:0007669"/>
    <property type="project" value="InterPro"/>
</dbReference>
<evidence type="ECO:0000256" key="8">
    <source>
        <dbReference type="ARBA" id="ARBA00023002"/>
    </source>
</evidence>
<dbReference type="GO" id="GO:0016020">
    <property type="term" value="C:membrane"/>
    <property type="evidence" value="ECO:0007669"/>
    <property type="project" value="UniProtKB-SubCell"/>
</dbReference>
<dbReference type="EMBL" id="JACGCM010001293">
    <property type="protein sequence ID" value="KAF6156869.1"/>
    <property type="molecule type" value="Genomic_DNA"/>
</dbReference>
<dbReference type="GO" id="GO:0004497">
    <property type="term" value="F:monooxygenase activity"/>
    <property type="evidence" value="ECO:0007669"/>
    <property type="project" value="UniProtKB-KW"/>
</dbReference>
<dbReference type="PANTHER" id="PTHR24286">
    <property type="entry name" value="CYTOCHROME P450 26"/>
    <property type="match status" value="1"/>
</dbReference>
<dbReference type="Proteomes" id="UP000541444">
    <property type="component" value="Unassembled WGS sequence"/>
</dbReference>
<evidence type="ECO:0000313" key="14">
    <source>
        <dbReference type="Proteomes" id="UP000541444"/>
    </source>
</evidence>
<dbReference type="PANTHER" id="PTHR24286:SF305">
    <property type="entry name" value="CYTOCHROME P450 708A2"/>
    <property type="match status" value="1"/>
</dbReference>
<evidence type="ECO:0000256" key="5">
    <source>
        <dbReference type="ARBA" id="ARBA00022692"/>
    </source>
</evidence>
<dbReference type="Gene3D" id="1.10.630.10">
    <property type="entry name" value="Cytochrome P450"/>
    <property type="match status" value="1"/>
</dbReference>
<comment type="caution">
    <text evidence="13">The sequence shown here is derived from an EMBL/GenBank/DDBJ whole genome shotgun (WGS) entry which is preliminary data.</text>
</comment>
<evidence type="ECO:0000256" key="2">
    <source>
        <dbReference type="ARBA" id="ARBA00004370"/>
    </source>
</evidence>
<proteinExistence type="inferred from homology"/>
<dbReference type="PRINTS" id="PR00465">
    <property type="entry name" value="EP450IV"/>
</dbReference>
<feature type="binding site" description="axial binding residue" evidence="12">
    <location>
        <position position="424"/>
    </location>
    <ligand>
        <name>heme</name>
        <dbReference type="ChEBI" id="CHEBI:30413"/>
    </ligand>
    <ligandPart>
        <name>Fe</name>
        <dbReference type="ChEBI" id="CHEBI:18248"/>
    </ligandPart>
</feature>
<evidence type="ECO:0000256" key="9">
    <source>
        <dbReference type="ARBA" id="ARBA00023004"/>
    </source>
</evidence>
<dbReference type="FunFam" id="1.10.630.10:FF:000020">
    <property type="entry name" value="Cytochrome P450 family protein"/>
    <property type="match status" value="1"/>
</dbReference>
<evidence type="ECO:0000256" key="11">
    <source>
        <dbReference type="ARBA" id="ARBA00023136"/>
    </source>
</evidence>
<dbReference type="GO" id="GO:0016125">
    <property type="term" value="P:sterol metabolic process"/>
    <property type="evidence" value="ECO:0007669"/>
    <property type="project" value="TreeGrafter"/>
</dbReference>